<evidence type="ECO:0000256" key="4">
    <source>
        <dbReference type="SAM" id="MobiDB-lite"/>
    </source>
</evidence>
<dbReference type="InterPro" id="IPR015943">
    <property type="entry name" value="WD40/YVTN_repeat-like_dom_sf"/>
</dbReference>
<dbReference type="InterPro" id="IPR011047">
    <property type="entry name" value="Quinoprotein_ADH-like_sf"/>
</dbReference>
<evidence type="ECO:0000256" key="2">
    <source>
        <dbReference type="ARBA" id="ARBA00022737"/>
    </source>
</evidence>
<dbReference type="InterPro" id="IPR056884">
    <property type="entry name" value="NPHP3-like_N"/>
</dbReference>
<feature type="compositionally biased region" description="Acidic residues" evidence="4">
    <location>
        <begin position="1436"/>
        <end position="1455"/>
    </location>
</feature>
<keyword evidence="1 3" id="KW-0853">WD repeat</keyword>
<evidence type="ECO:0000313" key="7">
    <source>
        <dbReference type="Proteomes" id="UP001497453"/>
    </source>
</evidence>
<proteinExistence type="predicted"/>
<feature type="region of interest" description="Disordered" evidence="4">
    <location>
        <begin position="1434"/>
        <end position="1459"/>
    </location>
</feature>
<dbReference type="InterPro" id="IPR027417">
    <property type="entry name" value="P-loop_NTPase"/>
</dbReference>
<feature type="repeat" description="WD" evidence="3">
    <location>
        <begin position="1059"/>
        <end position="1096"/>
    </location>
</feature>
<name>A0ABP1DFX7_9APHY</name>
<feature type="repeat" description="WD" evidence="3">
    <location>
        <begin position="1323"/>
        <end position="1364"/>
    </location>
</feature>
<dbReference type="InterPro" id="IPR036322">
    <property type="entry name" value="WD40_repeat_dom_sf"/>
</dbReference>
<dbReference type="InterPro" id="IPR019775">
    <property type="entry name" value="WD40_repeat_CS"/>
</dbReference>
<feature type="repeat" description="WD" evidence="3">
    <location>
        <begin position="1279"/>
        <end position="1317"/>
    </location>
</feature>
<feature type="repeat" description="WD" evidence="3">
    <location>
        <begin position="1189"/>
        <end position="1230"/>
    </location>
</feature>
<dbReference type="PANTHER" id="PTHR19879:SF9">
    <property type="entry name" value="TRANSCRIPTION INITIATION FACTOR TFIID SUBUNIT 5"/>
    <property type="match status" value="1"/>
</dbReference>
<dbReference type="SUPFAM" id="SSF50978">
    <property type="entry name" value="WD40 repeat-like"/>
    <property type="match status" value="2"/>
</dbReference>
<dbReference type="SUPFAM" id="SSF52540">
    <property type="entry name" value="P-loop containing nucleoside triphosphate hydrolases"/>
    <property type="match status" value="1"/>
</dbReference>
<dbReference type="Gene3D" id="3.40.50.300">
    <property type="entry name" value="P-loop containing nucleotide triphosphate hydrolases"/>
    <property type="match status" value="1"/>
</dbReference>
<dbReference type="PROSITE" id="PS50294">
    <property type="entry name" value="WD_REPEATS_REGION"/>
    <property type="match status" value="7"/>
</dbReference>
<dbReference type="CDD" id="cd00200">
    <property type="entry name" value="WD40"/>
    <property type="match status" value="2"/>
</dbReference>
<feature type="repeat" description="WD" evidence="3">
    <location>
        <begin position="1551"/>
        <end position="1574"/>
    </location>
</feature>
<dbReference type="Gene3D" id="2.130.10.10">
    <property type="entry name" value="YVTN repeat-like/Quinoprotein amine dehydrogenase"/>
    <property type="match status" value="4"/>
</dbReference>
<sequence>MSSDRAPQLPLGTYLRITGLDIEVGQSFRPSRSLALSIDHPQQFRKDAVYKDHTETIYTWALEPGINLFPRRTLLVHVLNSRMSMFNLRAPTPGIVYVKGSELLSFCLDKRRDMDGTGGPSSFIYHRVEQLSPDVTYKLIITFELRYFLGSDDETDARQMNEALSDASILHTRIDVFDGIKSIEPFLDRFGGSLDIAGNILKVVESVSDMNPIAKAVVTALSVPFKLLENERDFDGDLTELGHAMHALLMCVKAVRDNAGRSDVLYETLVKVMESTLEAAQFVNDHLKRNRLEQLVVAQFRATVGDFVKDFNRLQTEFHLALSTSISEEQTWSRERGKLREILDPAKHRKSGPRCMPGTRQDVFTAIDSWLLNPDAPNILWLTGAAGAGKSTIASTVLYQYRQRCAWFFFKPGHERLADPLAVWPTIAFDLVEIFPGVRQTLSRAILGTVPEAEVESQFDEFIKRPLIENQSRISSDAPIVIIDGLDEIRSHRQWSALLGTLRKWSELPREYRLIVSSQEYPVIEKELGSVCGKVRLQTGEFALFHESTMNDMRHFFQTRLADTAARHELGAGWPGKSKINMLIDIAGGVFLWAETATNFIDQGNCQERLADVLTTGTIGDADDDGTPVDHLYEKVLNHCFQGLTGKEEQTLRLVLAIIVLAKDTISPDDLRVFVPDFARVRSFIGNLGPVISLEGSPGGQWYRICHLSFSMYVQNSKRSHYTIDVAYESFNFARTCLTLMNEEGHRLFNICPMVSSHCLNSETPGLLEYLGTALSTSWIYSCQFWAYHILDIVDNTSYHAELAEIMRPFLEQFFLQWLELMSYLKYVRFAPGMLLPLAEWIHGHDAELSAFLFDGARFVMTFMEPISQSAPHIYLSALPLSPLHSVVAQHFRGEYPNTLSVITGRLDYWPRLRLEMTEHDSTVCCATFSSDGQRILSGSADGTIRMRSAMSGIPLLSLRYKHVKERGGILAVAFHPDSSSSTIAWLTFNGKCCVADNHNIDDYKSLRRYNPPLQTNPDFMTNFGASIAFSPDGTHLVFNYHGRLHRYDNTRTLLPRSAEKHDRRVLCFAFSPAYPNHIVTSCTDGTLRFWDVNSGMEWRPRFQLDFKAVSLSIGPDGDRFAVTDGESIHLGDVNMRGSLMTVIPLEVHKDFIRTIAFSRDGKWLVSGSEDALVCVWDAATGILCMDPLKGHKKSVHSVAFSPDGNFVVSASADATIRLWDVTVHDDLESLAQPKLHNAAITTVAYSRGGQFIATGSMDGTVRLWDADSFAEMIPPIIHGENVTSVAFSPQGEILASAGYGRDVCLWNSRTGEEISPKTPLEHGEHCTSVECVTFFPEGERVVSGDNIGQIFIWDLPSGEWRMLSINKRGGPVKRSIRSVVVLNDNRRVVAAAGDVICMWDVNTGVLLTEYPHHLPVLLDPDSMDELGYLTTVDGTAEEEEDDEEFDYDEEDSDDSEYHPSSTDFIYTVAANGNCIISGGRHSIRVWNAMNQLASRPSPAPEHTKRVNCLQFSSYSSDQFVSGSSDGSLRMWSVGSSGSFMGPLESSAPVLAISTKGNHLVSGSSDASLRLWDVTAPFTQDTPNAIFSVKFSPEGIRYVDTPQLDLRPQAKASGALTYAFLDAEGLPVFEDSSKMIDGWVYASDGQSRLFWVPPESRAGLYWPRNHIVLEKKVMKLDFSKFYHGMNWAKCRKAYE</sequence>
<dbReference type="PANTHER" id="PTHR19879">
    <property type="entry name" value="TRANSCRIPTION INITIATION FACTOR TFIID"/>
    <property type="match status" value="1"/>
</dbReference>
<accession>A0ABP1DFX7</accession>
<dbReference type="SUPFAM" id="SSF50998">
    <property type="entry name" value="Quinoprotein alcohol dehydrogenase-like"/>
    <property type="match status" value="1"/>
</dbReference>
<dbReference type="SMART" id="SM00320">
    <property type="entry name" value="WD40"/>
    <property type="match status" value="12"/>
</dbReference>
<dbReference type="PRINTS" id="PR00320">
    <property type="entry name" value="GPROTEINBRPT"/>
</dbReference>
<dbReference type="Pfam" id="PF00400">
    <property type="entry name" value="WD40"/>
    <property type="match status" value="8"/>
</dbReference>
<feature type="domain" description="Nephrocystin 3-like N-terminal" evidence="5">
    <location>
        <begin position="366"/>
        <end position="518"/>
    </location>
</feature>
<dbReference type="Pfam" id="PF24883">
    <property type="entry name" value="NPHP3_N"/>
    <property type="match status" value="1"/>
</dbReference>
<dbReference type="InterPro" id="IPR020472">
    <property type="entry name" value="WD40_PAC1"/>
</dbReference>
<gene>
    <name evidence="6" type="ORF">GFSPODELE1_LOCUS6021</name>
</gene>
<dbReference type="PROSITE" id="PS50082">
    <property type="entry name" value="WD_REPEATS_2"/>
    <property type="match status" value="9"/>
</dbReference>
<keyword evidence="7" id="KW-1185">Reference proteome</keyword>
<dbReference type="PROSITE" id="PS00678">
    <property type="entry name" value="WD_REPEATS_1"/>
    <property type="match status" value="5"/>
</dbReference>
<feature type="repeat" description="WD" evidence="3">
    <location>
        <begin position="1146"/>
        <end position="1182"/>
    </location>
</feature>
<reference evidence="7" key="1">
    <citation type="submission" date="2024-04" db="EMBL/GenBank/DDBJ databases">
        <authorList>
            <person name="Shaw F."/>
            <person name="Minotto A."/>
        </authorList>
    </citation>
    <scope>NUCLEOTIDE SEQUENCE [LARGE SCALE GENOMIC DNA]</scope>
</reference>
<feature type="repeat" description="WD" evidence="3">
    <location>
        <begin position="917"/>
        <end position="947"/>
    </location>
</feature>
<feature type="repeat" description="WD" evidence="3">
    <location>
        <begin position="1234"/>
        <end position="1269"/>
    </location>
</feature>
<evidence type="ECO:0000256" key="3">
    <source>
        <dbReference type="PROSITE-ProRule" id="PRU00221"/>
    </source>
</evidence>
<dbReference type="InterPro" id="IPR001680">
    <property type="entry name" value="WD40_rpt"/>
</dbReference>
<keyword evidence="2" id="KW-0677">Repeat</keyword>
<dbReference type="EMBL" id="OZ037947">
    <property type="protein sequence ID" value="CAL1706742.1"/>
    <property type="molecule type" value="Genomic_DNA"/>
</dbReference>
<organism evidence="6 7">
    <name type="scientific">Somion occarium</name>
    <dbReference type="NCBI Taxonomy" id="3059160"/>
    <lineage>
        <taxon>Eukaryota</taxon>
        <taxon>Fungi</taxon>
        <taxon>Dikarya</taxon>
        <taxon>Basidiomycota</taxon>
        <taxon>Agaricomycotina</taxon>
        <taxon>Agaricomycetes</taxon>
        <taxon>Polyporales</taxon>
        <taxon>Cerrenaceae</taxon>
        <taxon>Somion</taxon>
    </lineage>
</organism>
<dbReference type="Proteomes" id="UP001497453">
    <property type="component" value="Chromosome 4"/>
</dbReference>
<evidence type="ECO:0000259" key="5">
    <source>
        <dbReference type="Pfam" id="PF24883"/>
    </source>
</evidence>
<feature type="repeat" description="WD" evidence="3">
    <location>
        <begin position="1500"/>
        <end position="1534"/>
    </location>
</feature>
<evidence type="ECO:0000313" key="6">
    <source>
        <dbReference type="EMBL" id="CAL1706742.1"/>
    </source>
</evidence>
<protein>
    <recommendedName>
        <fullName evidence="5">Nephrocystin 3-like N-terminal domain-containing protein</fullName>
    </recommendedName>
</protein>
<evidence type="ECO:0000256" key="1">
    <source>
        <dbReference type="ARBA" id="ARBA00022574"/>
    </source>
</evidence>